<dbReference type="EMBL" id="LR778114">
    <property type="protein sequence ID" value="CAB1127665.1"/>
    <property type="molecule type" value="Genomic_DNA"/>
</dbReference>
<accession>A0A6F8ZD37</accession>
<dbReference type="Pfam" id="PF00483">
    <property type="entry name" value="NTP_transferase"/>
    <property type="match status" value="1"/>
</dbReference>
<evidence type="ECO:0000313" key="5">
    <source>
        <dbReference type="Proteomes" id="UP000503399"/>
    </source>
</evidence>
<evidence type="ECO:0000256" key="1">
    <source>
        <dbReference type="ARBA" id="ARBA00022679"/>
    </source>
</evidence>
<dbReference type="GO" id="GO:0016779">
    <property type="term" value="F:nucleotidyltransferase activity"/>
    <property type="evidence" value="ECO:0007669"/>
    <property type="project" value="UniProtKB-KW"/>
</dbReference>
<evidence type="ECO:0000313" key="4">
    <source>
        <dbReference type="EMBL" id="CAB1127665.1"/>
    </source>
</evidence>
<dbReference type="PANTHER" id="PTHR43584:SF8">
    <property type="entry name" value="N-ACETYLMURAMATE ALPHA-1-PHOSPHATE URIDYLYLTRANSFERASE"/>
    <property type="match status" value="1"/>
</dbReference>
<protein>
    <recommendedName>
        <fullName evidence="3">Nucleotidyl transferase domain-containing protein</fullName>
    </recommendedName>
</protein>
<evidence type="ECO:0000259" key="3">
    <source>
        <dbReference type="Pfam" id="PF00483"/>
    </source>
</evidence>
<dbReference type="InterPro" id="IPR005835">
    <property type="entry name" value="NTP_transferase_dom"/>
</dbReference>
<organism evidence="4 5">
    <name type="scientific">Candidatus Hydrogenisulfobacillus filiaventi</name>
    <dbReference type="NCBI Taxonomy" id="2707344"/>
    <lineage>
        <taxon>Bacteria</taxon>
        <taxon>Bacillati</taxon>
        <taxon>Bacillota</taxon>
        <taxon>Clostridia</taxon>
        <taxon>Eubacteriales</taxon>
        <taxon>Clostridiales Family XVII. Incertae Sedis</taxon>
        <taxon>Candidatus Hydrogenisulfobacillus</taxon>
    </lineage>
</organism>
<proteinExistence type="predicted"/>
<keyword evidence="5" id="KW-1185">Reference proteome</keyword>
<dbReference type="InterPro" id="IPR029044">
    <property type="entry name" value="Nucleotide-diphossugar_trans"/>
</dbReference>
<feature type="domain" description="Nucleotidyl transferase" evidence="3">
    <location>
        <begin position="3"/>
        <end position="68"/>
    </location>
</feature>
<keyword evidence="1" id="KW-0808">Transferase</keyword>
<evidence type="ECO:0000256" key="2">
    <source>
        <dbReference type="ARBA" id="ARBA00022695"/>
    </source>
</evidence>
<dbReference type="PANTHER" id="PTHR43584">
    <property type="entry name" value="NUCLEOTIDYL TRANSFERASE"/>
    <property type="match status" value="1"/>
</dbReference>
<sequence>MRAIILAGGRGQRLMPLTDGRPKPLVPFLDRPILDYTLAQLGAAGFTDVVITLGYEGARIRAHVGTAAAGGSGLATARRRRRWARRERCGWRWRGFRRGSRC</sequence>
<dbReference type="AlphaFoldDB" id="A0A6F8ZD37"/>
<dbReference type="KEGG" id="hfv:R50_0159"/>
<dbReference type="SUPFAM" id="SSF53448">
    <property type="entry name" value="Nucleotide-diphospho-sugar transferases"/>
    <property type="match status" value="1"/>
</dbReference>
<dbReference type="Gene3D" id="3.90.550.10">
    <property type="entry name" value="Spore Coat Polysaccharide Biosynthesis Protein SpsA, Chain A"/>
    <property type="match status" value="1"/>
</dbReference>
<reference evidence="4 5" key="1">
    <citation type="submission" date="2020-02" db="EMBL/GenBank/DDBJ databases">
        <authorList>
            <person name="Hogendoorn C."/>
        </authorList>
    </citation>
    <scope>NUCLEOTIDE SEQUENCE [LARGE SCALE GENOMIC DNA]</scope>
    <source>
        <strain evidence="4">R501</strain>
    </source>
</reference>
<name>A0A6F8ZD37_9FIRM</name>
<keyword evidence="2" id="KW-0548">Nucleotidyltransferase</keyword>
<gene>
    <name evidence="4" type="ORF">R50_0159</name>
</gene>
<dbReference type="Proteomes" id="UP000503399">
    <property type="component" value="Chromosome"/>
</dbReference>
<dbReference type="InterPro" id="IPR050065">
    <property type="entry name" value="GlmU-like"/>
</dbReference>